<evidence type="ECO:0000313" key="3">
    <source>
        <dbReference type="Proteomes" id="UP000278807"/>
    </source>
</evidence>
<dbReference type="Proteomes" id="UP000278807">
    <property type="component" value="Unassembled WGS sequence"/>
</dbReference>
<reference evidence="2 3" key="2">
    <citation type="submission" date="2018-11" db="EMBL/GenBank/DDBJ databases">
        <authorList>
            <consortium name="Pathogen Informatics"/>
        </authorList>
    </citation>
    <scope>NUCLEOTIDE SEQUENCE [LARGE SCALE GENOMIC DNA]</scope>
</reference>
<feature type="region of interest" description="Disordered" evidence="1">
    <location>
        <begin position="57"/>
        <end position="86"/>
    </location>
</feature>
<proteinExistence type="predicted"/>
<dbReference type="OrthoDB" id="6275590at2759"/>
<dbReference type="EMBL" id="UZAE01004544">
    <property type="protein sequence ID" value="VDO01251.1"/>
    <property type="molecule type" value="Genomic_DNA"/>
</dbReference>
<reference evidence="4" key="1">
    <citation type="submission" date="2017-02" db="UniProtKB">
        <authorList>
            <consortium name="WormBaseParasite"/>
        </authorList>
    </citation>
    <scope>IDENTIFICATION</scope>
</reference>
<evidence type="ECO:0000256" key="1">
    <source>
        <dbReference type="SAM" id="MobiDB-lite"/>
    </source>
</evidence>
<evidence type="ECO:0000313" key="4">
    <source>
        <dbReference type="WBParaSite" id="HNAJ_0000539301-mRNA-1"/>
    </source>
</evidence>
<keyword evidence="3" id="KW-1185">Reference proteome</keyword>
<feature type="compositionally biased region" description="Polar residues" evidence="1">
    <location>
        <begin position="57"/>
        <end position="68"/>
    </location>
</feature>
<name>A0A0R3TEA4_RODNA</name>
<sequence length="86" mass="9526">MHRTVYHISAPTICDIIILNIVGKKGIYKEAKFEVLTRDEIQQRALTKKISQCHSKNNLFDKSGNPSTIHLGPSEPDLEAVGKAAP</sequence>
<organism evidence="4">
    <name type="scientific">Rodentolepis nana</name>
    <name type="common">Dwarf tapeworm</name>
    <name type="synonym">Hymenolepis nana</name>
    <dbReference type="NCBI Taxonomy" id="102285"/>
    <lineage>
        <taxon>Eukaryota</taxon>
        <taxon>Metazoa</taxon>
        <taxon>Spiralia</taxon>
        <taxon>Lophotrochozoa</taxon>
        <taxon>Platyhelminthes</taxon>
        <taxon>Cestoda</taxon>
        <taxon>Eucestoda</taxon>
        <taxon>Cyclophyllidea</taxon>
        <taxon>Hymenolepididae</taxon>
        <taxon>Rodentolepis</taxon>
    </lineage>
</organism>
<accession>A0A0R3TEA4</accession>
<gene>
    <name evidence="2" type="ORF">HNAJ_LOCUS5391</name>
</gene>
<protein>
    <submittedName>
        <fullName evidence="2 4">Uncharacterized protein</fullName>
    </submittedName>
</protein>
<dbReference type="WBParaSite" id="HNAJ_0000539301-mRNA-1">
    <property type="protein sequence ID" value="HNAJ_0000539301-mRNA-1"/>
    <property type="gene ID" value="HNAJ_0000539301"/>
</dbReference>
<evidence type="ECO:0000313" key="2">
    <source>
        <dbReference type="EMBL" id="VDO01251.1"/>
    </source>
</evidence>
<dbReference type="AlphaFoldDB" id="A0A0R3TEA4"/>